<evidence type="ECO:0000256" key="6">
    <source>
        <dbReference type="SAM" id="Phobius"/>
    </source>
</evidence>
<name>A0AAN7UVN5_9COLE</name>
<feature type="transmembrane region" description="Helical" evidence="6">
    <location>
        <begin position="61"/>
        <end position="79"/>
    </location>
</feature>
<comment type="subcellular location">
    <subcellularLocation>
        <location evidence="1">Membrane</location>
        <topology evidence="1">Multi-pass membrane protein</topology>
    </subcellularLocation>
</comment>
<dbReference type="SUPFAM" id="SSF103473">
    <property type="entry name" value="MFS general substrate transporter"/>
    <property type="match status" value="1"/>
</dbReference>
<accession>A0AAN7UVN5</accession>
<evidence type="ECO:0000313" key="9">
    <source>
        <dbReference type="Proteomes" id="UP001329430"/>
    </source>
</evidence>
<evidence type="ECO:0000256" key="2">
    <source>
        <dbReference type="ARBA" id="ARBA00022692"/>
    </source>
</evidence>
<evidence type="ECO:0000256" key="5">
    <source>
        <dbReference type="ARBA" id="ARBA00023180"/>
    </source>
</evidence>
<dbReference type="GO" id="GO:0022857">
    <property type="term" value="F:transmembrane transporter activity"/>
    <property type="evidence" value="ECO:0007669"/>
    <property type="project" value="InterPro"/>
</dbReference>
<dbReference type="Gene3D" id="1.20.1250.20">
    <property type="entry name" value="MFS general substrate transporter like domains"/>
    <property type="match status" value="1"/>
</dbReference>
<feature type="transmembrane region" description="Helical" evidence="6">
    <location>
        <begin position="335"/>
        <end position="355"/>
    </location>
</feature>
<dbReference type="PROSITE" id="PS50850">
    <property type="entry name" value="MFS"/>
    <property type="match status" value="1"/>
</dbReference>
<feature type="transmembrane region" description="Helical" evidence="6">
    <location>
        <begin position="20"/>
        <end position="41"/>
    </location>
</feature>
<dbReference type="InterPro" id="IPR005828">
    <property type="entry name" value="MFS_sugar_transport-like"/>
</dbReference>
<evidence type="ECO:0000256" key="3">
    <source>
        <dbReference type="ARBA" id="ARBA00022989"/>
    </source>
</evidence>
<organism evidence="8 9">
    <name type="scientific">Pyrocoelia pectoralis</name>
    <dbReference type="NCBI Taxonomy" id="417401"/>
    <lineage>
        <taxon>Eukaryota</taxon>
        <taxon>Metazoa</taxon>
        <taxon>Ecdysozoa</taxon>
        <taxon>Arthropoda</taxon>
        <taxon>Hexapoda</taxon>
        <taxon>Insecta</taxon>
        <taxon>Pterygota</taxon>
        <taxon>Neoptera</taxon>
        <taxon>Endopterygota</taxon>
        <taxon>Coleoptera</taxon>
        <taxon>Polyphaga</taxon>
        <taxon>Elateriformia</taxon>
        <taxon>Elateroidea</taxon>
        <taxon>Lampyridae</taxon>
        <taxon>Lampyrinae</taxon>
        <taxon>Pyrocoelia</taxon>
    </lineage>
</organism>
<feature type="transmembrane region" description="Helical" evidence="6">
    <location>
        <begin position="375"/>
        <end position="393"/>
    </location>
</feature>
<sequence>MDSEKQQRDYTNRKSTFVQIVLGLIVNFSSLSPSMSLGFSAVALPYLLDTSNPHHLTEGEASWFASVTSIAAPFGCFLSGPISDKFGRKSAIICINVFCFLGWIFITIAYYIQDYQYLLLLIGRFLTGFSAGLSSMPAAVYMAEISTSKLRGMFITWNALCFSLGVVIIYILGWIMTNNWGMIAISSTVFPCACMVMVMVYVVESPSWLIANNRLEEAKASICKLYDAKEHTLEMHEEYETLINSTNTTKTGRNQFQWRFLLEPVCYRPFILMSTFFLFQQLSGTFVIVFYAIDIVNEVKITIDPYCAIVLIATTRTVASGIVSMMSKRIGRRPLSLASGIGMTICMVVLAVYTICIKKRIIMDDQFDWLPLTFLMAYYFTATLGFLTMPFAMSAEVFPSKVRGLATGMVTSIGYICSFVMVKLYPDMLHYKLGIFPLFLFYAAMSAAGTVFVALRLPETKGKTLSEIEENFNVNNNKKAITIELESVSLNKTL</sequence>
<dbReference type="InterPro" id="IPR050549">
    <property type="entry name" value="MFS_Trehalose_Transporter"/>
</dbReference>
<keyword evidence="5" id="KW-0325">Glycoprotein</keyword>
<feature type="transmembrane region" description="Helical" evidence="6">
    <location>
        <begin position="270"/>
        <end position="293"/>
    </location>
</feature>
<protein>
    <recommendedName>
        <fullName evidence="7">Major facilitator superfamily (MFS) profile domain-containing protein</fullName>
    </recommendedName>
</protein>
<feature type="transmembrane region" description="Helical" evidence="6">
    <location>
        <begin position="434"/>
        <end position="455"/>
    </location>
</feature>
<feature type="transmembrane region" description="Helical" evidence="6">
    <location>
        <begin position="182"/>
        <end position="203"/>
    </location>
</feature>
<dbReference type="InterPro" id="IPR036259">
    <property type="entry name" value="MFS_trans_sf"/>
</dbReference>
<dbReference type="Proteomes" id="UP001329430">
    <property type="component" value="Chromosome 10"/>
</dbReference>
<dbReference type="InterPro" id="IPR005829">
    <property type="entry name" value="Sugar_transporter_CS"/>
</dbReference>
<dbReference type="PRINTS" id="PR00171">
    <property type="entry name" value="SUGRTRNSPORT"/>
</dbReference>
<feature type="transmembrane region" description="Helical" evidence="6">
    <location>
        <begin position="118"/>
        <end position="143"/>
    </location>
</feature>
<proteinExistence type="predicted"/>
<evidence type="ECO:0000256" key="4">
    <source>
        <dbReference type="ARBA" id="ARBA00023136"/>
    </source>
</evidence>
<dbReference type="PROSITE" id="PS00217">
    <property type="entry name" value="SUGAR_TRANSPORT_2"/>
    <property type="match status" value="1"/>
</dbReference>
<feature type="transmembrane region" description="Helical" evidence="6">
    <location>
        <begin position="405"/>
        <end position="422"/>
    </location>
</feature>
<dbReference type="Pfam" id="PF00083">
    <property type="entry name" value="Sugar_tr"/>
    <property type="match status" value="1"/>
</dbReference>
<keyword evidence="2 6" id="KW-0812">Transmembrane</keyword>
<dbReference type="PANTHER" id="PTHR48021">
    <property type="match status" value="1"/>
</dbReference>
<evidence type="ECO:0000256" key="1">
    <source>
        <dbReference type="ARBA" id="ARBA00004141"/>
    </source>
</evidence>
<reference evidence="8 9" key="1">
    <citation type="journal article" date="2024" name="Insects">
        <title>An Improved Chromosome-Level Genome Assembly of the Firefly Pyrocoelia pectoralis.</title>
        <authorList>
            <person name="Fu X."/>
            <person name="Meyer-Rochow V.B."/>
            <person name="Ballantyne L."/>
            <person name="Zhu X."/>
        </authorList>
    </citation>
    <scope>NUCLEOTIDE SEQUENCE [LARGE SCALE GENOMIC DNA]</scope>
    <source>
        <strain evidence="8">XCY_ONT2</strain>
    </source>
</reference>
<keyword evidence="9" id="KW-1185">Reference proteome</keyword>
<feature type="transmembrane region" description="Helical" evidence="6">
    <location>
        <begin position="155"/>
        <end position="176"/>
    </location>
</feature>
<keyword evidence="3 6" id="KW-1133">Transmembrane helix</keyword>
<evidence type="ECO:0000259" key="7">
    <source>
        <dbReference type="PROSITE" id="PS50850"/>
    </source>
</evidence>
<feature type="transmembrane region" description="Helical" evidence="6">
    <location>
        <begin position="91"/>
        <end position="112"/>
    </location>
</feature>
<feature type="domain" description="Major facilitator superfamily (MFS) profile" evidence="7">
    <location>
        <begin position="22"/>
        <end position="461"/>
    </location>
</feature>
<evidence type="ECO:0000313" key="8">
    <source>
        <dbReference type="EMBL" id="KAK5638835.1"/>
    </source>
</evidence>
<feature type="transmembrane region" description="Helical" evidence="6">
    <location>
        <begin position="305"/>
        <end position="323"/>
    </location>
</feature>
<dbReference type="GO" id="GO:0016020">
    <property type="term" value="C:membrane"/>
    <property type="evidence" value="ECO:0007669"/>
    <property type="project" value="UniProtKB-SubCell"/>
</dbReference>
<dbReference type="InterPro" id="IPR003663">
    <property type="entry name" value="Sugar/inositol_transpt"/>
</dbReference>
<dbReference type="EMBL" id="JAVRBK010000010">
    <property type="protein sequence ID" value="KAK5638835.1"/>
    <property type="molecule type" value="Genomic_DNA"/>
</dbReference>
<dbReference type="PANTHER" id="PTHR48021:SF89">
    <property type="entry name" value="FI02132P-RELATED"/>
    <property type="match status" value="1"/>
</dbReference>
<comment type="caution">
    <text evidence="8">The sequence shown here is derived from an EMBL/GenBank/DDBJ whole genome shotgun (WGS) entry which is preliminary data.</text>
</comment>
<keyword evidence="4 6" id="KW-0472">Membrane</keyword>
<dbReference type="FunFam" id="1.20.1250.20:FF:000249">
    <property type="entry name" value="facilitated trehalose transporter Tret1"/>
    <property type="match status" value="1"/>
</dbReference>
<gene>
    <name evidence="8" type="ORF">RI129_013130</name>
</gene>
<dbReference type="InterPro" id="IPR020846">
    <property type="entry name" value="MFS_dom"/>
</dbReference>
<dbReference type="AlphaFoldDB" id="A0AAN7UVN5"/>